<proteinExistence type="predicted"/>
<sequence length="315" mass="32065">MPGPRTRPVATSAGLLVLLLLVGAAVAVLARPGGPATAGAAGSGEPARFPDDSCQSSAVRFGVVLPAGDTEGRAAADRLTTDLAEGLGCRAIAIPYATQARLVTALAMHDVDIAQLDPAAAIVASRATGSVPAGAYAVDQDTPARTAPTEMWVRRDAEVRSLGDLEGRRIALGPRLTAGGDLDPRSALLRAGVRPAEGDTISTDDDAQALEALRAGRVDAAVTRGAPGTSRTRGLRRVWSATGSLADVVLLRPAIPRAVRRLIQVAIRDLPGAALAPLAARQGIAEPAPLAVVPLDLYAPVASRLDDLVAAGLTP</sequence>
<organism evidence="1">
    <name type="scientific">freshwater metagenome</name>
    <dbReference type="NCBI Taxonomy" id="449393"/>
    <lineage>
        <taxon>unclassified sequences</taxon>
        <taxon>metagenomes</taxon>
        <taxon>ecological metagenomes</taxon>
    </lineage>
</organism>
<dbReference type="SUPFAM" id="SSF53850">
    <property type="entry name" value="Periplasmic binding protein-like II"/>
    <property type="match status" value="1"/>
</dbReference>
<dbReference type="AlphaFoldDB" id="A0A6J7KH38"/>
<dbReference type="Gene3D" id="3.40.190.10">
    <property type="entry name" value="Periplasmic binding protein-like II"/>
    <property type="match status" value="1"/>
</dbReference>
<dbReference type="Pfam" id="PF12974">
    <property type="entry name" value="Phosphonate-bd"/>
    <property type="match status" value="1"/>
</dbReference>
<protein>
    <submittedName>
        <fullName evidence="1">Unannotated protein</fullName>
    </submittedName>
</protein>
<dbReference type="EMBL" id="CAFBMK010000385">
    <property type="protein sequence ID" value="CAB4954701.1"/>
    <property type="molecule type" value="Genomic_DNA"/>
</dbReference>
<reference evidence="1" key="1">
    <citation type="submission" date="2020-05" db="EMBL/GenBank/DDBJ databases">
        <authorList>
            <person name="Chiriac C."/>
            <person name="Salcher M."/>
            <person name="Ghai R."/>
            <person name="Kavagutti S V."/>
        </authorList>
    </citation>
    <scope>NUCLEOTIDE SEQUENCE</scope>
</reference>
<accession>A0A6J7KH38</accession>
<name>A0A6J7KH38_9ZZZZ</name>
<evidence type="ECO:0000313" key="1">
    <source>
        <dbReference type="EMBL" id="CAB4954701.1"/>
    </source>
</evidence>
<gene>
    <name evidence="1" type="ORF">UFOPK3564_03692</name>
</gene>